<comment type="caution">
    <text evidence="1">The sequence shown here is derived from an EMBL/GenBank/DDBJ whole genome shotgun (WGS) entry which is preliminary data.</text>
</comment>
<evidence type="ECO:0000313" key="2">
    <source>
        <dbReference type="Proteomes" id="UP000700815"/>
    </source>
</evidence>
<proteinExistence type="predicted"/>
<keyword evidence="2" id="KW-1185">Reference proteome</keyword>
<dbReference type="EMBL" id="JAHBBH010000009">
    <property type="protein sequence ID" value="MBW3092270.1"/>
    <property type="molecule type" value="Genomic_DNA"/>
</dbReference>
<organism evidence="1 2">
    <name type="scientific">Bifidobacterium miconis</name>
    <dbReference type="NCBI Taxonomy" id="2834435"/>
    <lineage>
        <taxon>Bacteria</taxon>
        <taxon>Bacillati</taxon>
        <taxon>Actinomycetota</taxon>
        <taxon>Actinomycetes</taxon>
        <taxon>Bifidobacteriales</taxon>
        <taxon>Bifidobacteriaceae</taxon>
        <taxon>Bifidobacterium</taxon>
    </lineage>
</organism>
<reference evidence="1 2" key="1">
    <citation type="submission" date="2021-05" db="EMBL/GenBank/DDBJ databases">
        <title>Phylogenetic classification of ten novel species belonging to the genus Bifidobacterium comprising B. colchicus sp. nov., B. abeli sp. nov., B. bicoloris sp. nov., B. guerezis sp. nov., B. rosaliae sp. nov., B. santillanensis sp. nov., B. argentati sp. nov., B. amazzoni sp. nov., B. pluviali sp. nov., and B. pinnaculum sp. nov.</title>
        <authorList>
            <person name="Lugli G.A."/>
            <person name="Ruiz Garcia L."/>
            <person name="Margolles A."/>
            <person name="Ventura M."/>
        </authorList>
    </citation>
    <scope>NUCLEOTIDE SEQUENCE [LARGE SCALE GENOMIC DNA]</scope>
    <source>
        <strain evidence="1 2">82T10</strain>
    </source>
</reference>
<dbReference type="Proteomes" id="UP000700815">
    <property type="component" value="Unassembled WGS sequence"/>
</dbReference>
<evidence type="ECO:0000313" key="1">
    <source>
        <dbReference type="EMBL" id="MBW3092270.1"/>
    </source>
</evidence>
<sequence>MAEIFAFPAATRPGDEAVMSGRPDGVPDDMWHAVESARAMRREPSMRYREIPVPASLADFGLGVELESVASLAASSSSAASSAAVSAPAASGWIMLLYSRSFRVDWQSRWRCVAFASLPLETRENDGLAPDMYWDDMCGHLRGVLPASLGGTVTVTRNTSFGTLAGQGSVGCEMRVSWTPLEDTDGGMDAGGQIRSWARFVGSAARDEEEPTVDR</sequence>
<gene>
    <name evidence="1" type="ORF">KIH79_04730</name>
</gene>
<dbReference type="RefSeq" id="WP_219058357.1">
    <property type="nucleotide sequence ID" value="NZ_JAHBBH010000009.1"/>
</dbReference>
<name>A0ABS6WE05_9BIFI</name>
<accession>A0ABS6WE05</accession>
<protein>
    <submittedName>
        <fullName evidence="1">DUF3000 family protein</fullName>
    </submittedName>
</protein>
<dbReference type="Pfam" id="PF11452">
    <property type="entry name" value="DUF3000"/>
    <property type="match status" value="1"/>
</dbReference>
<dbReference type="InterPro" id="IPR021555">
    <property type="entry name" value="DUF3000"/>
</dbReference>